<proteinExistence type="predicted"/>
<keyword evidence="1" id="KW-0812">Transmembrane</keyword>
<protein>
    <submittedName>
        <fullName evidence="2">Nitrogen fixation protein FixH</fullName>
    </submittedName>
</protein>
<accession>A0A4P8EGJ2</accession>
<dbReference type="OrthoDB" id="1495896at2"/>
<feature type="transmembrane region" description="Helical" evidence="1">
    <location>
        <begin position="14"/>
        <end position="34"/>
    </location>
</feature>
<organism evidence="2 3">
    <name type="scientific">Pseudorhodobacter turbinis</name>
    <dbReference type="NCBI Taxonomy" id="2500533"/>
    <lineage>
        <taxon>Bacteria</taxon>
        <taxon>Pseudomonadati</taxon>
        <taxon>Pseudomonadota</taxon>
        <taxon>Alphaproteobacteria</taxon>
        <taxon>Rhodobacterales</taxon>
        <taxon>Paracoccaceae</taxon>
        <taxon>Pseudorhodobacter</taxon>
    </lineage>
</organism>
<dbReference type="EMBL" id="CP039964">
    <property type="protein sequence ID" value="QCO56008.1"/>
    <property type="molecule type" value="Genomic_DNA"/>
</dbReference>
<keyword evidence="1" id="KW-1133">Transmembrane helix</keyword>
<dbReference type="Proteomes" id="UP000298631">
    <property type="component" value="Chromosome"/>
</dbReference>
<gene>
    <name evidence="2" type="ORF">EOK75_09790</name>
</gene>
<evidence type="ECO:0000313" key="2">
    <source>
        <dbReference type="EMBL" id="QCO56008.1"/>
    </source>
</evidence>
<reference evidence="2 3" key="1">
    <citation type="submission" date="2019-05" db="EMBL/GenBank/DDBJ databases">
        <title>Pseudorhodobacter turbinis sp. nov., isolated from the gut of the Korean turban shell.</title>
        <authorList>
            <person name="Jeong Y.-S."/>
            <person name="Kang W.-R."/>
            <person name="Bae J.-W."/>
        </authorList>
    </citation>
    <scope>NUCLEOTIDE SEQUENCE [LARGE SCALE GENOMIC DNA]</scope>
    <source>
        <strain evidence="2 3">S12M18</strain>
    </source>
</reference>
<name>A0A4P8EGJ2_9RHOB</name>
<keyword evidence="1" id="KW-0472">Membrane</keyword>
<evidence type="ECO:0000256" key="1">
    <source>
        <dbReference type="SAM" id="Phobius"/>
    </source>
</evidence>
<dbReference type="AlphaFoldDB" id="A0A4P8EGJ2"/>
<keyword evidence="3" id="KW-1185">Reference proteome</keyword>
<dbReference type="InterPro" id="IPR018037">
    <property type="entry name" value="FixH_proteobacterial"/>
</dbReference>
<dbReference type="Pfam" id="PF05751">
    <property type="entry name" value="FixH"/>
    <property type="match status" value="1"/>
</dbReference>
<sequence length="157" mass="17150">MTDDQGFRITGRKVLFFTVGAFGIIIAVNLLMAYKAISTFPGLEVKNSYVASQTFDADRSAQIGLGWTLAPEYDAKAKQLRLAFTDEAGYPAEVSALSVLIGRTTEASDDMHPEFVRESGVFVASLDLAMGKWMMQIEATAPDGTVFRQRIDLSVRG</sequence>
<dbReference type="PIRSF" id="PIRSF011386">
    <property type="entry name" value="FixH"/>
    <property type="match status" value="1"/>
</dbReference>
<dbReference type="RefSeq" id="WP_137193795.1">
    <property type="nucleotide sequence ID" value="NZ_CP039964.1"/>
</dbReference>
<evidence type="ECO:0000313" key="3">
    <source>
        <dbReference type="Proteomes" id="UP000298631"/>
    </source>
</evidence>
<dbReference type="KEGG" id="pseb:EOK75_09790"/>
<dbReference type="InterPro" id="IPR008620">
    <property type="entry name" value="FixH"/>
</dbReference>